<proteinExistence type="predicted"/>
<dbReference type="Pfam" id="PF03543">
    <property type="entry name" value="Peptidase_C58"/>
    <property type="match status" value="1"/>
</dbReference>
<keyword evidence="6" id="KW-1185">Reference proteome</keyword>
<evidence type="ECO:0000256" key="2">
    <source>
        <dbReference type="ARBA" id="ARBA00022801"/>
    </source>
</evidence>
<accession>A0ABS6L8M4</accession>
<dbReference type="Proteomes" id="UP000699865">
    <property type="component" value="Unassembled WGS sequence"/>
</dbReference>
<evidence type="ECO:0000256" key="1">
    <source>
        <dbReference type="ARBA" id="ARBA00022670"/>
    </source>
</evidence>
<gene>
    <name evidence="5" type="ORF">J1786_25085</name>
</gene>
<evidence type="ECO:0000256" key="3">
    <source>
        <dbReference type="ARBA" id="ARBA00022807"/>
    </source>
</evidence>
<name>A0ABS6L8M4_9GAMM</name>
<keyword evidence="2" id="KW-0378">Hydrolase</keyword>
<organism evidence="5 6">
    <name type="scientific">Rahnella perminowiae</name>
    <dbReference type="NCBI Taxonomy" id="2816244"/>
    <lineage>
        <taxon>Bacteria</taxon>
        <taxon>Pseudomonadati</taxon>
        <taxon>Pseudomonadota</taxon>
        <taxon>Gammaproteobacteria</taxon>
        <taxon>Enterobacterales</taxon>
        <taxon>Yersiniaceae</taxon>
        <taxon>Rahnella</taxon>
    </lineage>
</organism>
<dbReference type="EMBL" id="JAFMOU010000072">
    <property type="protein sequence ID" value="MBU9838068.1"/>
    <property type="molecule type" value="Genomic_DNA"/>
</dbReference>
<dbReference type="RefSeq" id="WP_217139426.1">
    <property type="nucleotide sequence ID" value="NZ_JAFMOU010000072.1"/>
</dbReference>
<evidence type="ECO:0000259" key="4">
    <source>
        <dbReference type="Pfam" id="PF03543"/>
    </source>
</evidence>
<evidence type="ECO:0000313" key="6">
    <source>
        <dbReference type="Proteomes" id="UP000699865"/>
    </source>
</evidence>
<evidence type="ECO:0000313" key="5">
    <source>
        <dbReference type="EMBL" id="MBU9838068.1"/>
    </source>
</evidence>
<keyword evidence="3" id="KW-0788">Thiol protease</keyword>
<reference evidence="5 6" key="1">
    <citation type="submission" date="2021-03" db="EMBL/GenBank/DDBJ databases">
        <title>Five novel Rahnella species.</title>
        <authorList>
            <person name="Brady C."/>
            <person name="Asselin J."/>
            <person name="Beer S."/>
            <person name="Bruberg M.B."/>
            <person name="Crampton B."/>
            <person name="Venter S."/>
            <person name="Arnold D."/>
            <person name="Denman S."/>
        </authorList>
    </citation>
    <scope>NUCLEOTIDE SEQUENCE [LARGE SCALE GENOMIC DNA]</scope>
    <source>
        <strain evidence="5 6">L72c</strain>
    </source>
</reference>
<keyword evidence="1" id="KW-0645">Protease</keyword>
<dbReference type="InterPro" id="IPR006473">
    <property type="entry name" value="Peptidase_C58_Yopt"/>
</dbReference>
<feature type="domain" description="Peptidase C58 YopT-type" evidence="4">
    <location>
        <begin position="133"/>
        <end position="214"/>
    </location>
</feature>
<protein>
    <recommendedName>
        <fullName evidence="4">Peptidase C58 YopT-type domain-containing protein</fullName>
    </recommendedName>
</protein>
<comment type="caution">
    <text evidence="5">The sequence shown here is derived from an EMBL/GenBank/DDBJ whole genome shotgun (WGS) entry which is preliminary data.</text>
</comment>
<sequence length="233" mass="26693">MRFKKVMQLATATHCSDYSLFHQINYLDLSNARHQVPFLRQGYWQKNSMPPSKKTIQHGPGGACLGLVLTYAQKRGNYHAWKNYVLGAEGASVVRGMTNIALLFSEMKTYNDFHLREMCRPLGLDLFDVLKKKNPRSETTEAGTSSLTDVAAREIVYSCVPGRVEYLSIRMSNAGHAMGLFISRDRYKVFDPNLGEFIFKKESDLITFLQGLFTTFYPDIKRWSLYHMVNTTH</sequence>